<accession>A0AAV5VQA5</accession>
<organism evidence="2 3">
    <name type="scientific">Pristionchus fissidentatus</name>
    <dbReference type="NCBI Taxonomy" id="1538716"/>
    <lineage>
        <taxon>Eukaryota</taxon>
        <taxon>Metazoa</taxon>
        <taxon>Ecdysozoa</taxon>
        <taxon>Nematoda</taxon>
        <taxon>Chromadorea</taxon>
        <taxon>Rhabditida</taxon>
        <taxon>Rhabditina</taxon>
        <taxon>Diplogasteromorpha</taxon>
        <taxon>Diplogasteroidea</taxon>
        <taxon>Neodiplogasteridae</taxon>
        <taxon>Pristionchus</taxon>
    </lineage>
</organism>
<dbReference type="InterPro" id="IPR052860">
    <property type="entry name" value="NRL-GPCR1"/>
</dbReference>
<dbReference type="Proteomes" id="UP001432322">
    <property type="component" value="Unassembled WGS sequence"/>
</dbReference>
<evidence type="ECO:0000313" key="2">
    <source>
        <dbReference type="EMBL" id="GMT21663.1"/>
    </source>
</evidence>
<keyword evidence="1" id="KW-1133">Transmembrane helix</keyword>
<feature type="transmembrane region" description="Helical" evidence="1">
    <location>
        <begin position="82"/>
        <end position="109"/>
    </location>
</feature>
<dbReference type="PANTHER" id="PTHR47521:SF7">
    <property type="entry name" value="SERPENTINE RECEPTOR CLASS EPSILON-6"/>
    <property type="match status" value="1"/>
</dbReference>
<feature type="transmembrane region" description="Helical" evidence="1">
    <location>
        <begin position="37"/>
        <end position="62"/>
    </location>
</feature>
<dbReference type="AlphaFoldDB" id="A0AAV5VQA5"/>
<keyword evidence="3" id="KW-1185">Reference proteome</keyword>
<gene>
    <name evidence="2" type="ORF">PFISCL1PPCAC_12960</name>
</gene>
<reference evidence="2" key="1">
    <citation type="submission" date="2023-10" db="EMBL/GenBank/DDBJ databases">
        <title>Genome assembly of Pristionchus species.</title>
        <authorList>
            <person name="Yoshida K."/>
            <person name="Sommer R.J."/>
        </authorList>
    </citation>
    <scope>NUCLEOTIDE SEQUENCE</scope>
    <source>
        <strain evidence="2">RS5133</strain>
    </source>
</reference>
<dbReference type="PANTHER" id="PTHR47521">
    <property type="entry name" value="SERPENTINE RECEPTOR, CLASS E (EPSILON)-RELATED"/>
    <property type="match status" value="1"/>
</dbReference>
<name>A0AAV5VQA5_9BILA</name>
<evidence type="ECO:0000256" key="1">
    <source>
        <dbReference type="SAM" id="Phobius"/>
    </source>
</evidence>
<evidence type="ECO:0000313" key="3">
    <source>
        <dbReference type="Proteomes" id="UP001432322"/>
    </source>
</evidence>
<proteinExistence type="predicted"/>
<comment type="caution">
    <text evidence="2">The sequence shown here is derived from an EMBL/GenBank/DDBJ whole genome shotgun (WGS) entry which is preliminary data.</text>
</comment>
<keyword evidence="1" id="KW-0472">Membrane</keyword>
<feature type="non-terminal residue" evidence="2">
    <location>
        <position position="1"/>
    </location>
</feature>
<sequence>IKLRLSCCLVQGMIYPISRIIVICHQYFGPSEYVESIHLIICSLLKELFLGYFTFLIATTAFDRIVATKAWRWYENAGKSTLVFFVFQETVLILVGNIPGVLLVFGITLMK</sequence>
<dbReference type="EMBL" id="BTSY01000004">
    <property type="protein sequence ID" value="GMT21663.1"/>
    <property type="molecule type" value="Genomic_DNA"/>
</dbReference>
<keyword evidence="1" id="KW-0812">Transmembrane</keyword>
<protein>
    <recommendedName>
        <fullName evidence="4">G protein-coupled receptor</fullName>
    </recommendedName>
</protein>
<evidence type="ECO:0008006" key="4">
    <source>
        <dbReference type="Google" id="ProtNLM"/>
    </source>
</evidence>